<keyword evidence="3" id="KW-0311">Gluconate utilization</keyword>
<dbReference type="SUPFAM" id="SSF48179">
    <property type="entry name" value="6-phosphogluconate dehydrogenase C-terminal domain-like"/>
    <property type="match status" value="1"/>
</dbReference>
<dbReference type="NCBIfam" id="TIGR00872">
    <property type="entry name" value="gnd_rel"/>
    <property type="match status" value="1"/>
</dbReference>
<evidence type="ECO:0000259" key="4">
    <source>
        <dbReference type="SMART" id="SM01350"/>
    </source>
</evidence>
<dbReference type="EMBL" id="CADCVI010000127">
    <property type="protein sequence ID" value="CAA9471505.1"/>
    <property type="molecule type" value="Genomic_DNA"/>
</dbReference>
<sequence>MDVGFYGLGRMGANMTRRLVKDGEHRVVAGNRSPGPVDEVVKDGAEGAYSMEELVEKLSGDGPRAITVMVPAGDVTEQALLKLADMMDEGDILIDGGNSYFRDSVRRAEMLREKGIRFLDQGTSGGVWGLQVGYCLMVGGDASAFEHVEPALKTLAPPDGYAYLGEAGAGHFTKMVHNGVEYGMMQAYAEGFEILEKSQYDFDLRAISSLWNQGSVVRSWLLELAEAAFEQDGHLDSVRGYAEDSGEGRWTILEAINEDVPAHVIAASLFARFSSRQDDSFAMKVIAALRGQFGGHAIQEASTKYPEPK</sequence>
<dbReference type="InterPro" id="IPR006184">
    <property type="entry name" value="6PGdom_BS"/>
</dbReference>
<comment type="similarity">
    <text evidence="1">Belongs to the 6-phosphogluconate dehydrogenase family.</text>
</comment>
<evidence type="ECO:0000256" key="1">
    <source>
        <dbReference type="ARBA" id="ARBA00008419"/>
    </source>
</evidence>
<dbReference type="PROSITE" id="PS00461">
    <property type="entry name" value="6PGD"/>
    <property type="match status" value="1"/>
</dbReference>
<dbReference type="InterPro" id="IPR004849">
    <property type="entry name" value="6DGDH_YqeC"/>
</dbReference>
<dbReference type="InterPro" id="IPR006183">
    <property type="entry name" value="Pgluconate_DH"/>
</dbReference>
<evidence type="ECO:0000313" key="5">
    <source>
        <dbReference type="EMBL" id="CAA9471505.1"/>
    </source>
</evidence>
<dbReference type="NCBIfam" id="NF007161">
    <property type="entry name" value="PRK09599.1"/>
    <property type="match status" value="1"/>
</dbReference>
<evidence type="ECO:0000256" key="2">
    <source>
        <dbReference type="ARBA" id="ARBA00023002"/>
    </source>
</evidence>
<dbReference type="Gene3D" id="1.10.1040.10">
    <property type="entry name" value="N-(1-d-carboxylethyl)-l-norvaline Dehydrogenase, domain 2"/>
    <property type="match status" value="1"/>
</dbReference>
<dbReference type="Pfam" id="PF00393">
    <property type="entry name" value="6PGD"/>
    <property type="match status" value="1"/>
</dbReference>
<dbReference type="PRINTS" id="PR00076">
    <property type="entry name" value="6PGDHDRGNASE"/>
</dbReference>
<gene>
    <name evidence="5" type="ORF">AVDCRST_MAG25-2082</name>
</gene>
<dbReference type="InterPro" id="IPR006115">
    <property type="entry name" value="6PGDH_NADP-bd"/>
</dbReference>
<dbReference type="SUPFAM" id="SSF51735">
    <property type="entry name" value="NAD(P)-binding Rossmann-fold domains"/>
    <property type="match status" value="1"/>
</dbReference>
<organism evidence="5">
    <name type="scientific">uncultured Rubrobacteraceae bacterium</name>
    <dbReference type="NCBI Taxonomy" id="349277"/>
    <lineage>
        <taxon>Bacteria</taxon>
        <taxon>Bacillati</taxon>
        <taxon>Actinomycetota</taxon>
        <taxon>Rubrobacteria</taxon>
        <taxon>Rubrobacterales</taxon>
        <taxon>Rubrobacteraceae</taxon>
        <taxon>environmental samples</taxon>
    </lineage>
</organism>
<dbReference type="SMART" id="SM01350">
    <property type="entry name" value="6PGD"/>
    <property type="match status" value="1"/>
</dbReference>
<reference evidence="5" key="1">
    <citation type="submission" date="2020-02" db="EMBL/GenBank/DDBJ databases">
        <authorList>
            <person name="Meier V. D."/>
        </authorList>
    </citation>
    <scope>NUCLEOTIDE SEQUENCE</scope>
    <source>
        <strain evidence="5">AVDCRST_MAG25</strain>
    </source>
</reference>
<dbReference type="Gene3D" id="3.40.50.720">
    <property type="entry name" value="NAD(P)-binding Rossmann-like Domain"/>
    <property type="match status" value="1"/>
</dbReference>
<dbReference type="GO" id="GO:0019521">
    <property type="term" value="P:D-gluconate metabolic process"/>
    <property type="evidence" value="ECO:0007669"/>
    <property type="project" value="UniProtKB-KW"/>
</dbReference>
<dbReference type="InterPro" id="IPR006114">
    <property type="entry name" value="6PGDH_C"/>
</dbReference>
<feature type="domain" description="6-phosphogluconate dehydrogenase C-terminal" evidence="4">
    <location>
        <begin position="170"/>
        <end position="308"/>
    </location>
</feature>
<dbReference type="EC" id="1.1.1.44" evidence="5"/>
<keyword evidence="2 5" id="KW-0560">Oxidoreductase</keyword>
<dbReference type="AlphaFoldDB" id="A0A6J4RE64"/>
<name>A0A6J4RE64_9ACTN</name>
<dbReference type="GO" id="GO:0006098">
    <property type="term" value="P:pentose-phosphate shunt"/>
    <property type="evidence" value="ECO:0007669"/>
    <property type="project" value="InterPro"/>
</dbReference>
<accession>A0A6J4RE64</accession>
<dbReference type="InterPro" id="IPR008927">
    <property type="entry name" value="6-PGluconate_DH-like_C_sf"/>
</dbReference>
<proteinExistence type="inferred from homology"/>
<dbReference type="Pfam" id="PF03446">
    <property type="entry name" value="NAD_binding_2"/>
    <property type="match status" value="1"/>
</dbReference>
<dbReference type="PANTHER" id="PTHR11811">
    <property type="entry name" value="6-PHOSPHOGLUCONATE DEHYDROGENASE"/>
    <property type="match status" value="1"/>
</dbReference>
<dbReference type="InterPro" id="IPR036291">
    <property type="entry name" value="NAD(P)-bd_dom_sf"/>
</dbReference>
<dbReference type="InterPro" id="IPR013328">
    <property type="entry name" value="6PGD_dom2"/>
</dbReference>
<dbReference type="GO" id="GO:0004616">
    <property type="term" value="F:phosphogluconate dehydrogenase (decarboxylating) activity"/>
    <property type="evidence" value="ECO:0007669"/>
    <property type="project" value="UniProtKB-EC"/>
</dbReference>
<protein>
    <submittedName>
        <fullName evidence="5">6-phosphogluconate dehydrogenase, decarboxylating</fullName>
        <ecNumber evidence="5">1.1.1.44</ecNumber>
    </submittedName>
</protein>
<evidence type="ECO:0000256" key="3">
    <source>
        <dbReference type="ARBA" id="ARBA00023064"/>
    </source>
</evidence>
<dbReference type="GO" id="GO:0050661">
    <property type="term" value="F:NADP binding"/>
    <property type="evidence" value="ECO:0007669"/>
    <property type="project" value="InterPro"/>
</dbReference>